<dbReference type="AlphaFoldDB" id="A0A0C9WS55"/>
<evidence type="ECO:0000256" key="1">
    <source>
        <dbReference type="SAM" id="MobiDB-lite"/>
    </source>
</evidence>
<reference evidence="2 3" key="1">
    <citation type="submission" date="2014-04" db="EMBL/GenBank/DDBJ databases">
        <authorList>
            <consortium name="DOE Joint Genome Institute"/>
            <person name="Kuo A."/>
            <person name="Kohler A."/>
            <person name="Nagy L.G."/>
            <person name="Floudas D."/>
            <person name="Copeland A."/>
            <person name="Barry K.W."/>
            <person name="Cichocki N."/>
            <person name="Veneault-Fourrey C."/>
            <person name="LaButti K."/>
            <person name="Lindquist E.A."/>
            <person name="Lipzen A."/>
            <person name="Lundell T."/>
            <person name="Morin E."/>
            <person name="Murat C."/>
            <person name="Sun H."/>
            <person name="Tunlid A."/>
            <person name="Henrissat B."/>
            <person name="Grigoriev I.V."/>
            <person name="Hibbett D.S."/>
            <person name="Martin F."/>
            <person name="Nordberg H.P."/>
            <person name="Cantor M.N."/>
            <person name="Hua S.X."/>
        </authorList>
    </citation>
    <scope>NUCLEOTIDE SEQUENCE [LARGE SCALE GENOMIC DNA]</scope>
    <source>
        <strain evidence="2 3">LaAM-08-1</strain>
    </source>
</reference>
<feature type="region of interest" description="Disordered" evidence="1">
    <location>
        <begin position="1"/>
        <end position="21"/>
    </location>
</feature>
<dbReference type="Proteomes" id="UP000054477">
    <property type="component" value="Unassembled WGS sequence"/>
</dbReference>
<dbReference type="EMBL" id="KN838605">
    <property type="protein sequence ID" value="KIK01555.1"/>
    <property type="molecule type" value="Genomic_DNA"/>
</dbReference>
<feature type="compositionally biased region" description="Low complexity" evidence="1">
    <location>
        <begin position="10"/>
        <end position="21"/>
    </location>
</feature>
<gene>
    <name evidence="2" type="ORF">K443DRAFT_98429</name>
</gene>
<dbReference type="OrthoDB" id="1875589at2759"/>
<feature type="non-terminal residue" evidence="2">
    <location>
        <position position="1"/>
    </location>
</feature>
<evidence type="ECO:0000313" key="3">
    <source>
        <dbReference type="Proteomes" id="UP000054477"/>
    </source>
</evidence>
<proteinExistence type="predicted"/>
<name>A0A0C9WS55_9AGAR</name>
<feature type="non-terminal residue" evidence="2">
    <location>
        <position position="74"/>
    </location>
</feature>
<evidence type="ECO:0000313" key="2">
    <source>
        <dbReference type="EMBL" id="KIK01555.1"/>
    </source>
</evidence>
<accession>A0A0C9WS55</accession>
<sequence length="74" mass="8302">QQRVFPANPSPTHTSPSLLSNTQACPEKLVRRMSQRVEKEAIARKWVAVQKRQALTNFGRCSIMLACFLTCRGG</sequence>
<organism evidence="2 3">
    <name type="scientific">Laccaria amethystina LaAM-08-1</name>
    <dbReference type="NCBI Taxonomy" id="1095629"/>
    <lineage>
        <taxon>Eukaryota</taxon>
        <taxon>Fungi</taxon>
        <taxon>Dikarya</taxon>
        <taxon>Basidiomycota</taxon>
        <taxon>Agaricomycotina</taxon>
        <taxon>Agaricomycetes</taxon>
        <taxon>Agaricomycetidae</taxon>
        <taxon>Agaricales</taxon>
        <taxon>Agaricineae</taxon>
        <taxon>Hydnangiaceae</taxon>
        <taxon>Laccaria</taxon>
    </lineage>
</organism>
<reference evidence="3" key="2">
    <citation type="submission" date="2015-01" db="EMBL/GenBank/DDBJ databases">
        <title>Evolutionary Origins and Diversification of the Mycorrhizal Mutualists.</title>
        <authorList>
            <consortium name="DOE Joint Genome Institute"/>
            <consortium name="Mycorrhizal Genomics Consortium"/>
            <person name="Kohler A."/>
            <person name="Kuo A."/>
            <person name="Nagy L.G."/>
            <person name="Floudas D."/>
            <person name="Copeland A."/>
            <person name="Barry K.W."/>
            <person name="Cichocki N."/>
            <person name="Veneault-Fourrey C."/>
            <person name="LaButti K."/>
            <person name="Lindquist E.A."/>
            <person name="Lipzen A."/>
            <person name="Lundell T."/>
            <person name="Morin E."/>
            <person name="Murat C."/>
            <person name="Riley R."/>
            <person name="Ohm R."/>
            <person name="Sun H."/>
            <person name="Tunlid A."/>
            <person name="Henrissat B."/>
            <person name="Grigoriev I.V."/>
            <person name="Hibbett D.S."/>
            <person name="Martin F."/>
        </authorList>
    </citation>
    <scope>NUCLEOTIDE SEQUENCE [LARGE SCALE GENOMIC DNA]</scope>
    <source>
        <strain evidence="3">LaAM-08-1</strain>
    </source>
</reference>
<protein>
    <submittedName>
        <fullName evidence="2">Uncharacterized protein</fullName>
    </submittedName>
</protein>
<dbReference type="HOGENOM" id="CLU_2694520_0_0_1"/>
<keyword evidence="3" id="KW-1185">Reference proteome</keyword>